<dbReference type="PANTHER" id="PTHR37163">
    <property type="entry name" value="CONSERVED PROTEIN"/>
    <property type="match status" value="1"/>
</dbReference>
<gene>
    <name evidence="1" type="ORF">UFOPK3099_02275</name>
</gene>
<dbReference type="Pfam" id="PF04417">
    <property type="entry name" value="DUF501"/>
    <property type="match status" value="1"/>
</dbReference>
<evidence type="ECO:0000313" key="1">
    <source>
        <dbReference type="EMBL" id="CAB4832891.1"/>
    </source>
</evidence>
<sequence length="115" mass="12518">MLRNQPLLQDGTPMPTLYWLAGKDALRRVSTLEATGGVRRAEAEIDQAEVAAAHARYAAERDALIPADHTGPRPFGGVAGTRRGVKCLHAHYAYFLAGGDDAIGRWVELQLRDIP</sequence>
<dbReference type="InterPro" id="IPR007511">
    <property type="entry name" value="DUF501"/>
</dbReference>
<protein>
    <submittedName>
        <fullName evidence="1">Unannotated protein</fullName>
    </submittedName>
</protein>
<dbReference type="AlphaFoldDB" id="A0A6J7AIT7"/>
<reference evidence="1" key="1">
    <citation type="submission" date="2020-05" db="EMBL/GenBank/DDBJ databases">
        <authorList>
            <person name="Chiriac C."/>
            <person name="Salcher M."/>
            <person name="Ghai R."/>
            <person name="Kavagutti S V."/>
        </authorList>
    </citation>
    <scope>NUCLEOTIDE SEQUENCE</scope>
</reference>
<name>A0A6J7AIT7_9ZZZZ</name>
<accession>A0A6J7AIT7</accession>
<dbReference type="PANTHER" id="PTHR37163:SF1">
    <property type="entry name" value="DUF501 DOMAIN-CONTAINING PROTEIN"/>
    <property type="match status" value="1"/>
</dbReference>
<dbReference type="EMBL" id="CAFAAV010000215">
    <property type="protein sequence ID" value="CAB4832891.1"/>
    <property type="molecule type" value="Genomic_DNA"/>
</dbReference>
<proteinExistence type="predicted"/>
<organism evidence="1">
    <name type="scientific">freshwater metagenome</name>
    <dbReference type="NCBI Taxonomy" id="449393"/>
    <lineage>
        <taxon>unclassified sequences</taxon>
        <taxon>metagenomes</taxon>
        <taxon>ecological metagenomes</taxon>
    </lineage>
</organism>